<evidence type="ECO:0000313" key="5">
    <source>
        <dbReference type="Proteomes" id="UP001165082"/>
    </source>
</evidence>
<dbReference type="PROSITE" id="PS50096">
    <property type="entry name" value="IQ"/>
    <property type="match status" value="3"/>
</dbReference>
<name>A0A9W7CF05_9STRA</name>
<feature type="region of interest" description="Disordered" evidence="2">
    <location>
        <begin position="147"/>
        <end position="167"/>
    </location>
</feature>
<dbReference type="InterPro" id="IPR002404">
    <property type="entry name" value="IRS_PTB"/>
</dbReference>
<protein>
    <recommendedName>
        <fullName evidence="3">IRS-type PTB domain-containing protein</fullName>
    </recommendedName>
</protein>
<proteinExistence type="predicted"/>
<feature type="coiled-coil region" evidence="1">
    <location>
        <begin position="545"/>
        <end position="609"/>
    </location>
</feature>
<organism evidence="4 5">
    <name type="scientific">Triparma retinervis</name>
    <dbReference type="NCBI Taxonomy" id="2557542"/>
    <lineage>
        <taxon>Eukaryota</taxon>
        <taxon>Sar</taxon>
        <taxon>Stramenopiles</taxon>
        <taxon>Ochrophyta</taxon>
        <taxon>Bolidophyceae</taxon>
        <taxon>Parmales</taxon>
        <taxon>Triparmaceae</taxon>
        <taxon>Triparma</taxon>
    </lineage>
</organism>
<feature type="compositionally biased region" description="Gly residues" evidence="2">
    <location>
        <begin position="155"/>
        <end position="164"/>
    </location>
</feature>
<dbReference type="Pfam" id="PF02174">
    <property type="entry name" value="IRS"/>
    <property type="match status" value="1"/>
</dbReference>
<dbReference type="EMBL" id="BRXZ01000279">
    <property type="protein sequence ID" value="GMI08747.1"/>
    <property type="molecule type" value="Genomic_DNA"/>
</dbReference>
<sequence>MHLNNHAINGKVNFLGGVEKDKVEQIVVHFVNSNDTTRFTRLDGTYMDDVAMNVDLETTPKVLVPKILKSLGMPSICRDIFSLYVYWDDLPPRPLGPNELVLPALVWQNPLRRSQKLLKSVASKSAKGVGTGRVAFPATKHGMGRVLGYKRSRSRGGGSGGMGRGLDYQELRDDYNAEVGDDSDGDGDDEEEDANRQVKLVFKLRLFVNRVIDSIDPCGTSRQAGSYHSNFRLLLCLQVEKYLSTEKWALQEGEIDIDDKLQQLIGMAMGVKFGGLNYLSDEVDVDDCVRWAREVYGRLYSRRVGKELIDGTVRAYWKSAEQILKPGQSYDECYLEHSRRLLGSYFGCELFEVRVDGRDITLGINETGLLFFNMESKVLEEYYPFEYICTWGHVVQNYFYFTNAAGKGAQETKLYTREASYISGLLREYAVVILNVQEERYKPIGHTRAKKNARGGWKKLKSATFSLVDKFKAIKKDLDEEGGGEGGEEGVGAYTEEEAASRIQAWVRSYLIRSRFRRVCAILVVQSFGRVIVAKRVWRKKREEEKALKAEMKRVLDRRRAEEERERVRVEKKRAEEERERVRVEKKRAEEERERVRVEEKRVREERKKEGEAAVFIQKTFRGGQLRSQILKMEEEVDLEVAAVAIQSRFRGGKLRTQIMQMAEDIE</sequence>
<evidence type="ECO:0000259" key="3">
    <source>
        <dbReference type="Pfam" id="PF02174"/>
    </source>
</evidence>
<dbReference type="Proteomes" id="UP001165082">
    <property type="component" value="Unassembled WGS sequence"/>
</dbReference>
<evidence type="ECO:0000256" key="2">
    <source>
        <dbReference type="SAM" id="MobiDB-lite"/>
    </source>
</evidence>
<feature type="domain" description="IRS-type PTB" evidence="3">
    <location>
        <begin position="358"/>
        <end position="430"/>
    </location>
</feature>
<evidence type="ECO:0000313" key="4">
    <source>
        <dbReference type="EMBL" id="GMI08747.1"/>
    </source>
</evidence>
<dbReference type="InterPro" id="IPR011993">
    <property type="entry name" value="PH-like_dom_sf"/>
</dbReference>
<dbReference type="InterPro" id="IPR000048">
    <property type="entry name" value="IQ_motif_EF-hand-BS"/>
</dbReference>
<gene>
    <name evidence="4" type="ORF">TrRE_jg12281</name>
</gene>
<keyword evidence="5" id="KW-1185">Reference proteome</keyword>
<dbReference type="AlphaFoldDB" id="A0A9W7CF05"/>
<dbReference type="SMART" id="SM00015">
    <property type="entry name" value="IQ"/>
    <property type="match status" value="3"/>
</dbReference>
<dbReference type="Gene3D" id="1.20.5.190">
    <property type="match status" value="1"/>
</dbReference>
<keyword evidence="1" id="KW-0175">Coiled coil</keyword>
<dbReference type="Pfam" id="PF00612">
    <property type="entry name" value="IQ"/>
    <property type="match status" value="1"/>
</dbReference>
<reference evidence="4" key="1">
    <citation type="submission" date="2022-07" db="EMBL/GenBank/DDBJ databases">
        <title>Genome analysis of Parmales, a sister group of diatoms, reveals the evolutionary specialization of diatoms from phago-mixotrophs to photoautotrophs.</title>
        <authorList>
            <person name="Ban H."/>
            <person name="Sato S."/>
            <person name="Yoshikawa S."/>
            <person name="Kazumasa Y."/>
            <person name="Nakamura Y."/>
            <person name="Ichinomiya M."/>
            <person name="Saitoh K."/>
            <person name="Sato N."/>
            <person name="Blanc-Mathieu R."/>
            <person name="Endo H."/>
            <person name="Kuwata A."/>
            <person name="Ogata H."/>
        </authorList>
    </citation>
    <scope>NUCLEOTIDE SEQUENCE</scope>
</reference>
<evidence type="ECO:0000256" key="1">
    <source>
        <dbReference type="SAM" id="Coils"/>
    </source>
</evidence>
<accession>A0A9W7CF05</accession>
<dbReference type="OrthoDB" id="207371at2759"/>
<dbReference type="Gene3D" id="2.30.29.30">
    <property type="entry name" value="Pleckstrin-homology domain (PH domain)/Phosphotyrosine-binding domain (PTB)"/>
    <property type="match status" value="1"/>
</dbReference>
<comment type="caution">
    <text evidence="4">The sequence shown here is derived from an EMBL/GenBank/DDBJ whole genome shotgun (WGS) entry which is preliminary data.</text>
</comment>